<evidence type="ECO:0000256" key="1">
    <source>
        <dbReference type="ARBA" id="ARBA00004141"/>
    </source>
</evidence>
<reference evidence="9" key="1">
    <citation type="submission" date="2022-03" db="EMBL/GenBank/DDBJ databases">
        <title>A functionally conserved STORR gene fusion in Papaver species that diverged 16.8 million years ago.</title>
        <authorList>
            <person name="Catania T."/>
        </authorList>
    </citation>
    <scope>NUCLEOTIDE SEQUENCE</scope>
    <source>
        <strain evidence="9">S-191538</strain>
    </source>
</reference>
<evidence type="ECO:0000256" key="3">
    <source>
        <dbReference type="ARBA" id="ARBA00022448"/>
    </source>
</evidence>
<keyword evidence="3" id="KW-0813">Transport</keyword>
<keyword evidence="4 7" id="KW-0812">Transmembrane</keyword>
<dbReference type="Proteomes" id="UP001177140">
    <property type="component" value="Unassembled WGS sequence"/>
</dbReference>
<organism evidence="9 10">
    <name type="scientific">Papaver nudicaule</name>
    <name type="common">Iceland poppy</name>
    <dbReference type="NCBI Taxonomy" id="74823"/>
    <lineage>
        <taxon>Eukaryota</taxon>
        <taxon>Viridiplantae</taxon>
        <taxon>Streptophyta</taxon>
        <taxon>Embryophyta</taxon>
        <taxon>Tracheophyta</taxon>
        <taxon>Spermatophyta</taxon>
        <taxon>Magnoliopsida</taxon>
        <taxon>Ranunculales</taxon>
        <taxon>Papaveraceae</taxon>
        <taxon>Papaveroideae</taxon>
        <taxon>Papaver</taxon>
    </lineage>
</organism>
<dbReference type="Pfam" id="PF00083">
    <property type="entry name" value="Sugar_tr"/>
    <property type="match status" value="1"/>
</dbReference>
<dbReference type="GO" id="GO:0016020">
    <property type="term" value="C:membrane"/>
    <property type="evidence" value="ECO:0007669"/>
    <property type="project" value="UniProtKB-SubCell"/>
</dbReference>
<evidence type="ECO:0000256" key="7">
    <source>
        <dbReference type="SAM" id="Phobius"/>
    </source>
</evidence>
<keyword evidence="10" id="KW-1185">Reference proteome</keyword>
<keyword evidence="5 7" id="KW-1133">Transmembrane helix</keyword>
<dbReference type="Gene3D" id="1.20.1250.20">
    <property type="entry name" value="MFS general substrate transporter like domains"/>
    <property type="match status" value="1"/>
</dbReference>
<dbReference type="InterPro" id="IPR005828">
    <property type="entry name" value="MFS_sugar_transport-like"/>
</dbReference>
<name>A0AA41S8A8_PAPNU</name>
<evidence type="ECO:0000259" key="8">
    <source>
        <dbReference type="PROSITE" id="PS50850"/>
    </source>
</evidence>
<dbReference type="GO" id="GO:0015144">
    <property type="term" value="F:carbohydrate transmembrane transporter activity"/>
    <property type="evidence" value="ECO:0007669"/>
    <property type="project" value="InterPro"/>
</dbReference>
<evidence type="ECO:0000256" key="2">
    <source>
        <dbReference type="ARBA" id="ARBA00010992"/>
    </source>
</evidence>
<feature type="transmembrane region" description="Helical" evidence="7">
    <location>
        <begin position="51"/>
        <end position="73"/>
    </location>
</feature>
<dbReference type="SUPFAM" id="SSF103473">
    <property type="entry name" value="MFS general substrate transporter"/>
    <property type="match status" value="1"/>
</dbReference>
<keyword evidence="6 7" id="KW-0472">Membrane</keyword>
<feature type="domain" description="Major facilitator superfamily (MFS) profile" evidence="8">
    <location>
        <begin position="1"/>
        <end position="178"/>
    </location>
</feature>
<dbReference type="PROSITE" id="PS50850">
    <property type="entry name" value="MFS"/>
    <property type="match status" value="1"/>
</dbReference>
<evidence type="ECO:0000256" key="5">
    <source>
        <dbReference type="ARBA" id="ARBA00022989"/>
    </source>
</evidence>
<dbReference type="InterPro" id="IPR036259">
    <property type="entry name" value="MFS_trans_sf"/>
</dbReference>
<feature type="transmembrane region" description="Helical" evidence="7">
    <location>
        <begin position="128"/>
        <end position="148"/>
    </location>
</feature>
<dbReference type="EMBL" id="JAJJMA010116807">
    <property type="protein sequence ID" value="MCL7031861.1"/>
    <property type="molecule type" value="Genomic_DNA"/>
</dbReference>
<dbReference type="InterPro" id="IPR020846">
    <property type="entry name" value="MFS_dom"/>
</dbReference>
<evidence type="ECO:0000256" key="6">
    <source>
        <dbReference type="ARBA" id="ARBA00023136"/>
    </source>
</evidence>
<accession>A0AA41S8A8</accession>
<dbReference type="PANTHER" id="PTHR23500:SF574">
    <property type="entry name" value="SUGAR TRANSPORT PROTEIN 1"/>
    <property type="match status" value="1"/>
</dbReference>
<dbReference type="AlphaFoldDB" id="A0AA41S8A8"/>
<dbReference type="InterPro" id="IPR045262">
    <property type="entry name" value="STP/PLT_plant"/>
</dbReference>
<feature type="transmembrane region" description="Helical" evidence="7">
    <location>
        <begin position="85"/>
        <end position="107"/>
    </location>
</feature>
<proteinExistence type="inferred from homology"/>
<comment type="subcellular location">
    <subcellularLocation>
        <location evidence="1">Membrane</location>
        <topology evidence="1">Multi-pass membrane protein</topology>
    </subcellularLocation>
</comment>
<sequence>MDVMVLYAPYLFQVLGFRTSAALTYTAIVGGVNVAATIIGIISVRRGCRTFFLIAGGVQIFVGQIMLGILIWIKLGASAGVVYDYLIVATTCMCVAGFAWSWGPLGWISSDDMLLLYPLEVRSCCYDLASAVHWILSGFITLVFPFIVCLLKFYVLYLLAFLGVIMTFHAYYFMPNTNRMLVEEDVSKVWKQHWFWGRYFVDLENDATVEEEEEDGYTVWKQHWFWRRYFVDLDEDLMF</sequence>
<gene>
    <name evidence="9" type="ORF">MKW94_016492</name>
</gene>
<protein>
    <recommendedName>
        <fullName evidence="8">Major facilitator superfamily (MFS) profile domain-containing protein</fullName>
    </recommendedName>
</protein>
<comment type="caution">
    <text evidence="9">The sequence shown here is derived from an EMBL/GenBank/DDBJ whole genome shotgun (WGS) entry which is preliminary data.</text>
</comment>
<feature type="transmembrane region" description="Helical" evidence="7">
    <location>
        <begin position="154"/>
        <end position="174"/>
    </location>
</feature>
<evidence type="ECO:0000313" key="10">
    <source>
        <dbReference type="Proteomes" id="UP001177140"/>
    </source>
</evidence>
<dbReference type="PANTHER" id="PTHR23500">
    <property type="entry name" value="SOLUTE CARRIER FAMILY 2, FACILITATED GLUCOSE TRANSPORTER"/>
    <property type="match status" value="1"/>
</dbReference>
<feature type="transmembrane region" description="Helical" evidence="7">
    <location>
        <begin position="20"/>
        <end position="44"/>
    </location>
</feature>
<comment type="similarity">
    <text evidence="2">Belongs to the major facilitator superfamily. Sugar transporter (TC 2.A.1.1) family.</text>
</comment>
<evidence type="ECO:0000256" key="4">
    <source>
        <dbReference type="ARBA" id="ARBA00022692"/>
    </source>
</evidence>
<evidence type="ECO:0000313" key="9">
    <source>
        <dbReference type="EMBL" id="MCL7031861.1"/>
    </source>
</evidence>